<proteinExistence type="predicted"/>
<sequence length="76" mass="8915">MLQLTSPNKRISSQRVGVYSTERQVAWQDNPVKYQQIYALKIMMRLYGKGKSRGNNTLWSLKRKTQGVTTETIKYF</sequence>
<dbReference type="EMBL" id="RRYP01006178">
    <property type="protein sequence ID" value="TNV81413.1"/>
    <property type="molecule type" value="Genomic_DNA"/>
</dbReference>
<reference evidence="1" key="1">
    <citation type="submission" date="2019-06" db="EMBL/GenBank/DDBJ databases">
        <authorList>
            <person name="Zheng W."/>
        </authorList>
    </citation>
    <scope>NUCLEOTIDE SEQUENCE</scope>
    <source>
        <strain evidence="1">QDHG01</strain>
    </source>
</reference>
<name>A0A8J8NTW0_HALGN</name>
<gene>
    <name evidence="1" type="ORF">FGO68_gene15524</name>
</gene>
<evidence type="ECO:0000313" key="1">
    <source>
        <dbReference type="EMBL" id="TNV81413.1"/>
    </source>
</evidence>
<dbReference type="AlphaFoldDB" id="A0A8J8NTW0"/>
<organism evidence="1 2">
    <name type="scientific">Halteria grandinella</name>
    <dbReference type="NCBI Taxonomy" id="5974"/>
    <lineage>
        <taxon>Eukaryota</taxon>
        <taxon>Sar</taxon>
        <taxon>Alveolata</taxon>
        <taxon>Ciliophora</taxon>
        <taxon>Intramacronucleata</taxon>
        <taxon>Spirotrichea</taxon>
        <taxon>Stichotrichia</taxon>
        <taxon>Sporadotrichida</taxon>
        <taxon>Halteriidae</taxon>
        <taxon>Halteria</taxon>
    </lineage>
</organism>
<evidence type="ECO:0000313" key="2">
    <source>
        <dbReference type="Proteomes" id="UP000785679"/>
    </source>
</evidence>
<comment type="caution">
    <text evidence="1">The sequence shown here is derived from an EMBL/GenBank/DDBJ whole genome shotgun (WGS) entry which is preliminary data.</text>
</comment>
<keyword evidence="2" id="KW-1185">Reference proteome</keyword>
<accession>A0A8J8NTW0</accession>
<dbReference type="Proteomes" id="UP000785679">
    <property type="component" value="Unassembled WGS sequence"/>
</dbReference>
<protein>
    <submittedName>
        <fullName evidence="1">Uncharacterized protein</fullName>
    </submittedName>
</protein>